<dbReference type="PANTHER" id="PTHR35400:SF3">
    <property type="entry name" value="SLL1072 PROTEIN"/>
    <property type="match status" value="1"/>
</dbReference>
<sequence>MVGAMEELVSFAEPRPVKLTVDDFAVLHRAGALDHVRRAELIEGVITEMSPLRSRHAVLTSRLMVRGTAALEAIGSPLMMVTTPTITLPPHNAPEPDLVIARIAEDDFYIDGKDVALVIEVSFATLRFDLTTKRDLYAQGGIPELWVVDGEAGRVHQFWRPIDGAYREMREFSLQDELRSATLPNLAIDGAGIG</sequence>
<dbReference type="EMBL" id="BMIH01000004">
    <property type="protein sequence ID" value="GGB39169.1"/>
    <property type="molecule type" value="Genomic_DNA"/>
</dbReference>
<dbReference type="PANTHER" id="PTHR35400">
    <property type="entry name" value="SLR1083 PROTEIN"/>
    <property type="match status" value="1"/>
</dbReference>
<evidence type="ECO:0000313" key="2">
    <source>
        <dbReference type="EMBL" id="GGB39169.1"/>
    </source>
</evidence>
<dbReference type="InterPro" id="IPR012296">
    <property type="entry name" value="Nuclease_put_TT1808"/>
</dbReference>
<protein>
    <recommendedName>
        <fullName evidence="1">Putative restriction endonuclease domain-containing protein</fullName>
    </recommendedName>
</protein>
<dbReference type="InterPro" id="IPR008538">
    <property type="entry name" value="Uma2"/>
</dbReference>
<evidence type="ECO:0000313" key="3">
    <source>
        <dbReference type="Proteomes" id="UP000623067"/>
    </source>
</evidence>
<reference evidence="2" key="1">
    <citation type="journal article" date="2014" name="Int. J. Syst. Evol. Microbiol.">
        <title>Complete genome sequence of Corynebacterium casei LMG S-19264T (=DSM 44701T), isolated from a smear-ripened cheese.</title>
        <authorList>
            <consortium name="US DOE Joint Genome Institute (JGI-PGF)"/>
            <person name="Walter F."/>
            <person name="Albersmeier A."/>
            <person name="Kalinowski J."/>
            <person name="Ruckert C."/>
        </authorList>
    </citation>
    <scope>NUCLEOTIDE SEQUENCE</scope>
    <source>
        <strain evidence="2">CGMCC 1.15330</strain>
    </source>
</reference>
<accession>A0A916WYE7</accession>
<comment type="caution">
    <text evidence="2">The sequence shown here is derived from an EMBL/GenBank/DDBJ whole genome shotgun (WGS) entry which is preliminary data.</text>
</comment>
<proteinExistence type="predicted"/>
<dbReference type="CDD" id="cd06260">
    <property type="entry name" value="DUF820-like"/>
    <property type="match status" value="1"/>
</dbReference>
<reference evidence="2" key="2">
    <citation type="submission" date="2020-09" db="EMBL/GenBank/DDBJ databases">
        <authorList>
            <person name="Sun Q."/>
            <person name="Zhou Y."/>
        </authorList>
    </citation>
    <scope>NUCLEOTIDE SEQUENCE</scope>
    <source>
        <strain evidence="2">CGMCC 1.15330</strain>
    </source>
</reference>
<dbReference type="InterPro" id="IPR011335">
    <property type="entry name" value="Restrct_endonuc-II-like"/>
</dbReference>
<feature type="domain" description="Putative restriction endonuclease" evidence="1">
    <location>
        <begin position="37"/>
        <end position="188"/>
    </location>
</feature>
<keyword evidence="3" id="KW-1185">Reference proteome</keyword>
<dbReference type="Pfam" id="PF05685">
    <property type="entry name" value="Uma2"/>
    <property type="match status" value="1"/>
</dbReference>
<dbReference type="SUPFAM" id="SSF52980">
    <property type="entry name" value="Restriction endonuclease-like"/>
    <property type="match status" value="1"/>
</dbReference>
<dbReference type="Gene3D" id="3.90.1570.10">
    <property type="entry name" value="tt1808, chain A"/>
    <property type="match status" value="1"/>
</dbReference>
<organism evidence="2 3">
    <name type="scientific">Sphingomonas metalli</name>
    <dbReference type="NCBI Taxonomy" id="1779358"/>
    <lineage>
        <taxon>Bacteria</taxon>
        <taxon>Pseudomonadati</taxon>
        <taxon>Pseudomonadota</taxon>
        <taxon>Alphaproteobacteria</taxon>
        <taxon>Sphingomonadales</taxon>
        <taxon>Sphingomonadaceae</taxon>
        <taxon>Sphingomonas</taxon>
    </lineage>
</organism>
<dbReference type="Proteomes" id="UP000623067">
    <property type="component" value="Unassembled WGS sequence"/>
</dbReference>
<gene>
    <name evidence="2" type="ORF">GCM10011380_30800</name>
</gene>
<name>A0A916WYE7_9SPHN</name>
<evidence type="ECO:0000259" key="1">
    <source>
        <dbReference type="Pfam" id="PF05685"/>
    </source>
</evidence>
<dbReference type="AlphaFoldDB" id="A0A916WYE7"/>